<dbReference type="Proteomes" id="UP001047646">
    <property type="component" value="Chromosome"/>
</dbReference>
<reference evidence="1" key="1">
    <citation type="journal article" date="2021" name="Microorganisms">
        <title>The Ever-Expanding Pseudomonas Genus: Description of 43 New Species and Partition of the Pseudomonas putida Group.</title>
        <authorList>
            <person name="Girard L."/>
            <person name="Lood C."/>
            <person name="Hofte M."/>
            <person name="Vandamme P."/>
            <person name="Rokni-Zadeh H."/>
            <person name="van Noort V."/>
            <person name="Lavigne R."/>
            <person name="De Mot R."/>
        </authorList>
    </citation>
    <scope>NUCLEOTIDE SEQUENCE</scope>
    <source>
        <strain evidence="1">COW39</strain>
    </source>
</reference>
<dbReference type="RefSeq" id="WP_217848584.1">
    <property type="nucleotide sequence ID" value="NZ_CP077073.1"/>
</dbReference>
<protein>
    <submittedName>
        <fullName evidence="1">SMI1/KNR4 family protein</fullName>
    </submittedName>
</protein>
<accession>A0ABX8M614</accession>
<keyword evidence="2" id="KW-1185">Reference proteome</keyword>
<gene>
    <name evidence="1" type="ORF">KSS95_18665</name>
</gene>
<name>A0ABX8M614_9PSED</name>
<evidence type="ECO:0000313" key="2">
    <source>
        <dbReference type="Proteomes" id="UP001047646"/>
    </source>
</evidence>
<dbReference type="EMBL" id="CP077073">
    <property type="protein sequence ID" value="QXH34167.1"/>
    <property type="molecule type" value="Genomic_DNA"/>
</dbReference>
<proteinExistence type="predicted"/>
<sequence>MSKDLLQDMLVGTSVRQEDCLGYSDEDLAAISRLYNINVEGQLKGFLSVLGLSDGGLFKSDAIAIYNAGWGVRQHVLFQTEFCDKMQDAGLHKFLGKPFVICYLPSGEYYYLRTKEGDAVYSFDGCGQSVAETGYDLKAFLKISVAPRGSGVSKKSGLLEI</sequence>
<organism evidence="1 2">
    <name type="scientific">Pseudomonas muyukensis</name>
    <dbReference type="NCBI Taxonomy" id="2842357"/>
    <lineage>
        <taxon>Bacteria</taxon>
        <taxon>Pseudomonadati</taxon>
        <taxon>Pseudomonadota</taxon>
        <taxon>Gammaproteobacteria</taxon>
        <taxon>Pseudomonadales</taxon>
        <taxon>Pseudomonadaceae</taxon>
        <taxon>Pseudomonas</taxon>
    </lineage>
</organism>
<evidence type="ECO:0000313" key="1">
    <source>
        <dbReference type="EMBL" id="QXH34167.1"/>
    </source>
</evidence>